<dbReference type="InterPro" id="IPR029058">
    <property type="entry name" value="AB_hydrolase_fold"/>
</dbReference>
<dbReference type="SUPFAM" id="SSF53474">
    <property type="entry name" value="alpha/beta-Hydrolases"/>
    <property type="match status" value="1"/>
</dbReference>
<dbReference type="Pfam" id="PF00326">
    <property type="entry name" value="Peptidase_S9"/>
    <property type="match status" value="1"/>
</dbReference>
<dbReference type="PROSITE" id="PS51257">
    <property type="entry name" value="PROKAR_LIPOPROTEIN"/>
    <property type="match status" value="1"/>
</dbReference>
<gene>
    <name evidence="3" type="ORF">FHG64_04675</name>
</gene>
<evidence type="ECO:0000256" key="1">
    <source>
        <dbReference type="ARBA" id="ARBA00022801"/>
    </source>
</evidence>
<dbReference type="InterPro" id="IPR015943">
    <property type="entry name" value="WD40/YVTN_repeat-like_dom_sf"/>
</dbReference>
<dbReference type="Gene3D" id="2.130.10.10">
    <property type="entry name" value="YVTN repeat-like/Quinoprotein amine dehydrogenase"/>
    <property type="match status" value="1"/>
</dbReference>
<keyword evidence="4" id="KW-1185">Reference proteome</keyword>
<dbReference type="Gene3D" id="3.40.50.1820">
    <property type="entry name" value="alpha/beta hydrolase"/>
    <property type="match status" value="1"/>
</dbReference>
<dbReference type="PANTHER" id="PTHR42776">
    <property type="entry name" value="SERINE PEPTIDASE S9 FAMILY MEMBER"/>
    <property type="match status" value="1"/>
</dbReference>
<dbReference type="AlphaFoldDB" id="A0A5B7WZU7"/>
<dbReference type="GO" id="GO:0004252">
    <property type="term" value="F:serine-type endopeptidase activity"/>
    <property type="evidence" value="ECO:0007669"/>
    <property type="project" value="InterPro"/>
</dbReference>
<dbReference type="PRINTS" id="PR00862">
    <property type="entry name" value="PROLIGOPTASE"/>
</dbReference>
<organism evidence="3 4">
    <name type="scientific">Antarcticibacterium flavum</name>
    <dbReference type="NCBI Taxonomy" id="2058175"/>
    <lineage>
        <taxon>Bacteria</taxon>
        <taxon>Pseudomonadati</taxon>
        <taxon>Bacteroidota</taxon>
        <taxon>Flavobacteriia</taxon>
        <taxon>Flavobacteriales</taxon>
        <taxon>Flavobacteriaceae</taxon>
        <taxon>Antarcticibacterium</taxon>
    </lineage>
</organism>
<dbReference type="InterPro" id="IPR011042">
    <property type="entry name" value="6-blade_b-propeller_TolB-like"/>
</dbReference>
<evidence type="ECO:0000313" key="3">
    <source>
        <dbReference type="EMBL" id="QCY68746.1"/>
    </source>
</evidence>
<dbReference type="Gene3D" id="2.120.10.30">
    <property type="entry name" value="TolB, C-terminal domain"/>
    <property type="match status" value="1"/>
</dbReference>
<sequence length="637" mass="72190">MKKLIFLGAMLLFLVSCKEEPKEVEKREVATYSIEQFMDNEAVYGGSFSPDNSKLLVTSNRSGILNMYTVPTAGGEFSPVTTSDSSSVYAISYFPNDERILFRMDDNGDEVYKIFLKEGDSIKRLTPAENARALFYGWKKDGTAFYYGSNERDSRYTDVYVMDVETFAPKLLYENDEAFDFGGVSPNGRYIAFAKSINTNDSNLFLYDTEEESYTQINTTQSGNSPQEFSMDNEYFYYTTDVDGEFSYLMRYDIENATSEKVLERDWDIMGMGLSENGTYRVVYINEDAANGVEVINTRTGEEIKFPEFENAFITGVSISRDEKMAILNVGGSHTPTNLYPYNMETGDIVKLTNVLNKEIEKEDLVTAEVIRYDSFDGVEIPAIYYKPHNATEDSKVPALVWVHGGPGGQSRQNFSAFIQYLVNHGYAVLAVNNRGSSGYGKTFFQMDDQNHGEKDLQDCVEGKNWLAEQPEIDPDKIGIIGGSYGGFMTMAALTFTPEEFDVGVNIFGVTNWMRTLQSIPPWWESFKDALYLEMGDPNTQDSIRLKQISPLFHTENVTKPLLVLQGAQDPRVLQVESDEIVESVRKNGVPVEYVLFEDEGHGFVKKENQIEAYEKTLEFLNKYLKNKPEEVKEIKT</sequence>
<accession>A0A5B7WZU7</accession>
<dbReference type="PANTHER" id="PTHR42776:SF27">
    <property type="entry name" value="DIPEPTIDYL PEPTIDASE FAMILY MEMBER 6"/>
    <property type="match status" value="1"/>
</dbReference>
<reference evidence="3 4" key="1">
    <citation type="submission" date="2019-06" db="EMBL/GenBank/DDBJ databases">
        <title>Complete genome sequence of Antarcticibacterium flavum KCTC 52984T from an Antarctic marine sediment.</title>
        <authorList>
            <person name="Lee Y.M."/>
            <person name="Shin S.C."/>
        </authorList>
    </citation>
    <scope>NUCLEOTIDE SEQUENCE [LARGE SCALE GENOMIC DNA]</scope>
    <source>
        <strain evidence="3 4">KCTC 52984</strain>
    </source>
</reference>
<evidence type="ECO:0000313" key="4">
    <source>
        <dbReference type="Proteomes" id="UP000309016"/>
    </source>
</evidence>
<dbReference type="OrthoDB" id="108903at2"/>
<dbReference type="RefSeq" id="WP_139065332.1">
    <property type="nucleotide sequence ID" value="NZ_CP040812.1"/>
</dbReference>
<evidence type="ECO:0000259" key="2">
    <source>
        <dbReference type="Pfam" id="PF00326"/>
    </source>
</evidence>
<dbReference type="InterPro" id="IPR001375">
    <property type="entry name" value="Peptidase_S9_cat"/>
</dbReference>
<dbReference type="GO" id="GO:0006508">
    <property type="term" value="P:proteolysis"/>
    <property type="evidence" value="ECO:0007669"/>
    <property type="project" value="InterPro"/>
</dbReference>
<dbReference type="InterPro" id="IPR002470">
    <property type="entry name" value="Peptidase_S9A"/>
</dbReference>
<dbReference type="SUPFAM" id="SSF82171">
    <property type="entry name" value="DPP6 N-terminal domain-like"/>
    <property type="match status" value="1"/>
</dbReference>
<name>A0A5B7WZU7_9FLAO</name>
<keyword evidence="1" id="KW-0378">Hydrolase</keyword>
<dbReference type="EMBL" id="CP040812">
    <property type="protein sequence ID" value="QCY68746.1"/>
    <property type="molecule type" value="Genomic_DNA"/>
</dbReference>
<proteinExistence type="predicted"/>
<dbReference type="Proteomes" id="UP000309016">
    <property type="component" value="Chromosome"/>
</dbReference>
<feature type="domain" description="Peptidase S9 prolyl oligopeptidase catalytic" evidence="2">
    <location>
        <begin position="414"/>
        <end position="627"/>
    </location>
</feature>
<protein>
    <submittedName>
        <fullName evidence="3">S9 family peptidase</fullName>
    </submittedName>
</protein>
<dbReference type="KEGG" id="afla:FHG64_04675"/>